<dbReference type="AlphaFoldDB" id="A0A1R1L8Q5"/>
<dbReference type="PROSITE" id="PS50928">
    <property type="entry name" value="ABC_TM1"/>
    <property type="match status" value="1"/>
</dbReference>
<comment type="subcellular location">
    <subcellularLocation>
        <location evidence="1 7">Cell membrane</location>
        <topology evidence="1 7">Multi-pass membrane protein</topology>
    </subcellularLocation>
</comment>
<feature type="transmembrane region" description="Helical" evidence="7">
    <location>
        <begin position="198"/>
        <end position="219"/>
    </location>
</feature>
<dbReference type="PANTHER" id="PTHR43744">
    <property type="entry name" value="ABC TRANSPORTER PERMEASE PROTEIN MG189-RELATED-RELATED"/>
    <property type="match status" value="1"/>
</dbReference>
<keyword evidence="3" id="KW-1003">Cell membrane</keyword>
<dbReference type="Gene3D" id="1.10.3720.10">
    <property type="entry name" value="MetI-like"/>
    <property type="match status" value="1"/>
</dbReference>
<dbReference type="EMBL" id="MRDE01000068">
    <property type="protein sequence ID" value="OMH23905.1"/>
    <property type="molecule type" value="Genomic_DNA"/>
</dbReference>
<dbReference type="InterPro" id="IPR035906">
    <property type="entry name" value="MetI-like_sf"/>
</dbReference>
<evidence type="ECO:0000256" key="6">
    <source>
        <dbReference type="ARBA" id="ARBA00023136"/>
    </source>
</evidence>
<dbReference type="Proteomes" id="UP000187085">
    <property type="component" value="Unassembled WGS sequence"/>
</dbReference>
<keyword evidence="2 7" id="KW-0813">Transport</keyword>
<feature type="transmembrane region" description="Helical" evidence="7">
    <location>
        <begin position="12"/>
        <end position="35"/>
    </location>
</feature>
<evidence type="ECO:0000256" key="2">
    <source>
        <dbReference type="ARBA" id="ARBA00022448"/>
    </source>
</evidence>
<gene>
    <name evidence="9" type="ORF">BKD30_10415</name>
</gene>
<keyword evidence="5 7" id="KW-1133">Transmembrane helix</keyword>
<proteinExistence type="inferred from homology"/>
<feature type="transmembrane region" description="Helical" evidence="7">
    <location>
        <begin position="110"/>
        <end position="130"/>
    </location>
</feature>
<keyword evidence="10" id="KW-1185">Reference proteome</keyword>
<evidence type="ECO:0000256" key="3">
    <source>
        <dbReference type="ARBA" id="ARBA00022475"/>
    </source>
</evidence>
<dbReference type="CDD" id="cd06261">
    <property type="entry name" value="TM_PBP2"/>
    <property type="match status" value="1"/>
</dbReference>
<feature type="transmembrane region" description="Helical" evidence="7">
    <location>
        <begin position="73"/>
        <end position="98"/>
    </location>
</feature>
<keyword evidence="6 7" id="KW-0472">Membrane</keyword>
<dbReference type="STRING" id="554083.BKD30_10415"/>
<keyword evidence="4 7" id="KW-0812">Transmembrane</keyword>
<dbReference type="SUPFAM" id="SSF161098">
    <property type="entry name" value="MetI-like"/>
    <property type="match status" value="1"/>
</dbReference>
<evidence type="ECO:0000256" key="7">
    <source>
        <dbReference type="RuleBase" id="RU363032"/>
    </source>
</evidence>
<dbReference type="Pfam" id="PF00528">
    <property type="entry name" value="BPD_transp_1"/>
    <property type="match status" value="1"/>
</dbReference>
<evidence type="ECO:0000313" key="10">
    <source>
        <dbReference type="Proteomes" id="UP000187085"/>
    </source>
</evidence>
<dbReference type="GO" id="GO:0055085">
    <property type="term" value="P:transmembrane transport"/>
    <property type="evidence" value="ECO:0007669"/>
    <property type="project" value="InterPro"/>
</dbReference>
<name>A0A1R1L8Q5_9MICC</name>
<sequence length="279" mass="31022">MPERRKPLRPARVVLHVFLIVCAVLWLIPLLWALYTSLRPYSETAAKGYVSLPSTLTLQNYFTAWNQGQMPRFFLNSLLIAVPAVVIVLLLASAAAFVLSRFSFTLNIGLLMFFTAANLLPQQVIITPLYRLFLNLGLYNTQFGIVLINVAFQLGFCVFVLSNFMRALPHELTEAALVDGASVWRQYTSVILPLTRPALAALATLEFAWIYNDFFWALVLLRDGSLMPVTTALNNLKGNFFTDNNLIAAGAILVALPTVLIYVLLQKHFVAGLTLGANK</sequence>
<evidence type="ECO:0000259" key="8">
    <source>
        <dbReference type="PROSITE" id="PS50928"/>
    </source>
</evidence>
<feature type="transmembrane region" description="Helical" evidence="7">
    <location>
        <begin position="142"/>
        <end position="161"/>
    </location>
</feature>
<dbReference type="OrthoDB" id="9794684at2"/>
<organism evidence="9 10">
    <name type="scientific">Tersicoccus phoenicis</name>
    <dbReference type="NCBI Taxonomy" id="554083"/>
    <lineage>
        <taxon>Bacteria</taxon>
        <taxon>Bacillati</taxon>
        <taxon>Actinomycetota</taxon>
        <taxon>Actinomycetes</taxon>
        <taxon>Micrococcales</taxon>
        <taxon>Micrococcaceae</taxon>
        <taxon>Tersicoccus</taxon>
    </lineage>
</organism>
<comment type="caution">
    <text evidence="9">The sequence shown here is derived from an EMBL/GenBank/DDBJ whole genome shotgun (WGS) entry which is preliminary data.</text>
</comment>
<comment type="similarity">
    <text evidence="7">Belongs to the binding-protein-dependent transport system permease family.</text>
</comment>
<dbReference type="GO" id="GO:0005886">
    <property type="term" value="C:plasma membrane"/>
    <property type="evidence" value="ECO:0007669"/>
    <property type="project" value="UniProtKB-SubCell"/>
</dbReference>
<evidence type="ECO:0000256" key="1">
    <source>
        <dbReference type="ARBA" id="ARBA00004651"/>
    </source>
</evidence>
<protein>
    <submittedName>
        <fullName evidence="9">ABC transporter permease</fullName>
    </submittedName>
</protein>
<accession>A0A1R1L8Q5</accession>
<evidence type="ECO:0000313" key="9">
    <source>
        <dbReference type="EMBL" id="OMH23905.1"/>
    </source>
</evidence>
<feature type="transmembrane region" description="Helical" evidence="7">
    <location>
        <begin position="246"/>
        <end position="265"/>
    </location>
</feature>
<dbReference type="InterPro" id="IPR000515">
    <property type="entry name" value="MetI-like"/>
</dbReference>
<evidence type="ECO:0000256" key="5">
    <source>
        <dbReference type="ARBA" id="ARBA00022989"/>
    </source>
</evidence>
<reference evidence="9 10" key="1">
    <citation type="submission" date="2016-12" db="EMBL/GenBank/DDBJ databases">
        <title>Draft genome of Tersicoccus phoenicis 1P05MA.</title>
        <authorList>
            <person name="Nakajima Y."/>
            <person name="Yoshizawa S."/>
            <person name="Nakamura K."/>
            <person name="Ogura Y."/>
            <person name="Hayashi T."/>
            <person name="Kogure K."/>
        </authorList>
    </citation>
    <scope>NUCLEOTIDE SEQUENCE [LARGE SCALE GENOMIC DNA]</scope>
    <source>
        <strain evidence="9 10">1p05MA</strain>
    </source>
</reference>
<feature type="domain" description="ABC transmembrane type-1" evidence="8">
    <location>
        <begin position="74"/>
        <end position="265"/>
    </location>
</feature>
<evidence type="ECO:0000256" key="4">
    <source>
        <dbReference type="ARBA" id="ARBA00022692"/>
    </source>
</evidence>